<protein>
    <submittedName>
        <fullName evidence="6">Uncharacterized protein</fullName>
    </submittedName>
</protein>
<dbReference type="VEuPathDB" id="CryptoDB:cand_016580"/>
<dbReference type="PANTHER" id="PTHR24198">
    <property type="entry name" value="ANKYRIN REPEAT AND PROTEIN KINASE DOMAIN-CONTAINING PROTEIN"/>
    <property type="match status" value="1"/>
</dbReference>
<feature type="transmembrane region" description="Helical" evidence="5">
    <location>
        <begin position="1568"/>
        <end position="1587"/>
    </location>
</feature>
<keyword evidence="1" id="KW-0677">Repeat</keyword>
<dbReference type="Gene3D" id="1.25.40.20">
    <property type="entry name" value="Ankyrin repeat-containing domain"/>
    <property type="match status" value="1"/>
</dbReference>
<feature type="region of interest" description="Disordered" evidence="4">
    <location>
        <begin position="1643"/>
        <end position="1669"/>
    </location>
</feature>
<feature type="transmembrane region" description="Helical" evidence="5">
    <location>
        <begin position="1237"/>
        <end position="1258"/>
    </location>
</feature>
<keyword evidence="7" id="KW-1185">Reference proteome</keyword>
<dbReference type="EMBL" id="LRBS01000034">
    <property type="protein sequence ID" value="OII77498.1"/>
    <property type="molecule type" value="Genomic_DNA"/>
</dbReference>
<evidence type="ECO:0000256" key="1">
    <source>
        <dbReference type="ARBA" id="ARBA00022737"/>
    </source>
</evidence>
<reference evidence="6 7" key="1">
    <citation type="submission" date="2016-10" db="EMBL/GenBank/DDBJ databases">
        <title>Reductive evolution of mitochondrial metabolism and differential evolution of invasion-related proteins in Cryptosporidium.</title>
        <authorList>
            <person name="Liu S."/>
            <person name="Roellig D.M."/>
            <person name="Guo Y."/>
            <person name="Li N."/>
            <person name="Frace M.A."/>
            <person name="Tang K."/>
            <person name="Zhang L."/>
            <person name="Feng Y."/>
            <person name="Xiao L."/>
        </authorList>
    </citation>
    <scope>NUCLEOTIDE SEQUENCE [LARGE SCALE GENOMIC DNA]</scope>
    <source>
        <strain evidence="6">30847</strain>
    </source>
</reference>
<dbReference type="GeneID" id="92365843"/>
<dbReference type="PROSITE" id="PS50088">
    <property type="entry name" value="ANK_REPEAT"/>
    <property type="match status" value="2"/>
</dbReference>
<organism evidence="6 7">
    <name type="scientific">Cryptosporidium andersoni</name>
    <dbReference type="NCBI Taxonomy" id="117008"/>
    <lineage>
        <taxon>Eukaryota</taxon>
        <taxon>Sar</taxon>
        <taxon>Alveolata</taxon>
        <taxon>Apicomplexa</taxon>
        <taxon>Conoidasida</taxon>
        <taxon>Coccidia</taxon>
        <taxon>Eucoccidiorida</taxon>
        <taxon>Eimeriorina</taxon>
        <taxon>Cryptosporidiidae</taxon>
        <taxon>Cryptosporidium</taxon>
    </lineage>
</organism>
<feature type="transmembrane region" description="Helical" evidence="5">
    <location>
        <begin position="1336"/>
        <end position="1357"/>
    </location>
</feature>
<feature type="transmembrane region" description="Helical" evidence="5">
    <location>
        <begin position="12"/>
        <end position="33"/>
    </location>
</feature>
<dbReference type="Proteomes" id="UP000186804">
    <property type="component" value="Unassembled WGS sequence"/>
</dbReference>
<feature type="transmembrane region" description="Helical" evidence="5">
    <location>
        <begin position="1528"/>
        <end position="1547"/>
    </location>
</feature>
<keyword evidence="5" id="KW-0812">Transmembrane</keyword>
<sequence>MYQLIITRNKIIAFVTLYYIYLILFITLPHNVFGTDIHGPGVSSRKLHQKYYFKSLGLKSNSEDDFYRDTWGLNQEKSVIMPEILLQLGKLSEKSKSLLLTGVIEERDDFFESIVYMEDNDESRGKLNNTLNNTYEGGNINSERSEDYFSFHTLGPTYYKRNNSTLFIQNQLSYYIHPLLLIADFIEGNMNTKSILITLDSIKLMNKYNLDYNTEKHKENSEIQQRALCDDNTIEILNNIVNTKRTGTLKLIKKLMEFGLNIDLVQKYPEIFTNAVRKSNYEFVEFYINHLLEKFKVDSLYSSKQTSLSVSANNNSDYLESDYDTKVKGEIPNLYRNNNDSEILDNHFMQAYFENPLTKNMMESSNSGNTCKHLSDSKSCEFCKYSYFKGSINKYSELLNNLDERDLYFNKTISRNSYCPKNLQLLVNSVDRYNHIPLYYAVKKNDIKMVKILLKYGSCINICDPRSGYSPLMLAVQNHNGAMLSFLLNNGGDPMLISPTSEEDVLDVAIARNNRKLIESIINHEAYGKFSDNKNSPEIFKYLNDNFSYIHPKSNCEVENYFFLNNIDIPKDAKHILHAIQSNIPNKLLKKLLNMEEKKKVATLCQITDKNGRGVLWWSVYHENISQVQNILDFYEKATKNRWEGYLSCNPHKEDENGIYPLNLIITRSSKFPRKLITRLLKFKDPMTHSSLLLQVLTKSKQQFGAFKNLLDFLRSHFNISLSSFNIWSDDPDMLDPIGFALFKQLPQHILSYLLELALEYASEFVEDINHWRIKTERIIRATQQIHDIALSKDALYREDIEHGKEEYNKSNLRQQSKADNINNKQWFLFKSSPSTHNIYDDTKQSRKSSKQFQGRWKFHVVNKQLQSYKASYIPISLPLDSAPLRILSPTLSSILITRKYTEITDNYNDIIRVIIGHGPTHRSVMKIRELLRLAVGLGTFHFNSYGAEGIEDKLRNIESQETQNKEQSLLYERNKNWDCQCLKSEQLYKKRLLISFSTFSPYLISTSPSYTSKIGESYIYPFGEASLDVIHSIAELRPETIGEVLVRIDYSSETDCDRVLALLEALPEDFPPFPSELYSPLERASTILYKYNGKRNILPVIKRFLSHKYIKLFTPIHLTESLNILALIEFVPNSFLEMIGGISSETLLKHRGVEKEYRNINLKDKCYTKFAMGNFQHTSETKYSHSDIYENSTCFNGKISSTEDFSEPEISIKLKIINEIRNIRNLPWSSNLDKSDILFCVLCLITLVGLFAIYFNISYKIALFVSKRLYYFPEWYFNINMLDSESLRFALLCNIPRPSDKNIKVAFFNALRKCFFFDPTYKIENFPTFNKEDKFTTFIGFIKLLFIISLTLWYFICKIYEEVFLFIFFTIIAIVICTFHSWRINEVIFHQLNIFLTCKNSTLLPEVLTLLKRTNNQIIYTTQRAIFLYNALTKTPSNIRHIFNINNSTSTRYNINKLENSSIGQSKLNLDFCLSDHIPLFQKIRKYEYSSKYSHTCFRILFGINIICFIFSFIVTLKIPTEWHKRLMLNGYKGWFGLINEVIAVFRDTSNKRKLYIFQYPNIYQVTLFHPYFVSFVNFLTFLYYWQIFSIITAPLFSVILVLYHFFALSLAFKNALHTPTNILLPNARNSKLLMLQTLSNKSNPENLNTPKKANFSQTSTSQNSKKDFLSSKLKISGHLSPDNSKCLTESRSIRKLKIDSVEYDITNIPNISKGEKKKLYDTDSLYKVKSYNYIQDSNDIAEELHLNVKELTEESLLYSNDIMKLKKDSLMKPHLDLDKLVYSQLANNTYELLGNICTPDSMNIMNEIQSYNFNYSPFNSNILNLDIISANSEISYYQVLEAQIYPFFLWADVRRSSYKIYKQFWKPLDIVKDMCALIFLFLIIILAYVELSNSPIKTIKLWDTTRIAILSLGLFQLYIMYMMVSIHKLNVECWKWVPDIFDVLPICSNLLDSVETLMRMLHVLTSPLYILNIPITIPTLCAAIILIVIPIGVIL</sequence>
<dbReference type="InterPro" id="IPR002110">
    <property type="entry name" value="Ankyrin_rpt"/>
</dbReference>
<proteinExistence type="predicted"/>
<name>A0A1J4MTC9_9CRYT</name>
<evidence type="ECO:0000256" key="2">
    <source>
        <dbReference type="ARBA" id="ARBA00023043"/>
    </source>
</evidence>
<keyword evidence="5" id="KW-0472">Membrane</keyword>
<evidence type="ECO:0000256" key="5">
    <source>
        <dbReference type="SAM" id="Phobius"/>
    </source>
</evidence>
<dbReference type="Pfam" id="PF12796">
    <property type="entry name" value="Ank_2"/>
    <property type="match status" value="1"/>
</dbReference>
<feature type="transmembrane region" description="Helical" evidence="5">
    <location>
        <begin position="1363"/>
        <end position="1383"/>
    </location>
</feature>
<keyword evidence="5" id="KW-1133">Transmembrane helix</keyword>
<dbReference type="SUPFAM" id="SSF48403">
    <property type="entry name" value="Ankyrin repeat"/>
    <property type="match status" value="1"/>
</dbReference>
<dbReference type="InterPro" id="IPR036770">
    <property type="entry name" value="Ankyrin_rpt-contain_sf"/>
</dbReference>
<feature type="transmembrane region" description="Helical" evidence="5">
    <location>
        <begin position="1872"/>
        <end position="1891"/>
    </location>
</feature>
<dbReference type="PANTHER" id="PTHR24198:SF165">
    <property type="entry name" value="ANKYRIN REPEAT-CONTAINING PROTEIN-RELATED"/>
    <property type="match status" value="1"/>
</dbReference>
<feature type="transmembrane region" description="Helical" evidence="5">
    <location>
        <begin position="1593"/>
        <end position="1614"/>
    </location>
</feature>
<evidence type="ECO:0000313" key="6">
    <source>
        <dbReference type="EMBL" id="OII77498.1"/>
    </source>
</evidence>
<feature type="transmembrane region" description="Helical" evidence="5">
    <location>
        <begin position="1970"/>
        <end position="1996"/>
    </location>
</feature>
<dbReference type="PROSITE" id="PS50297">
    <property type="entry name" value="ANK_REP_REGION"/>
    <property type="match status" value="2"/>
</dbReference>
<feature type="transmembrane region" description="Helical" evidence="5">
    <location>
        <begin position="1497"/>
        <end position="1516"/>
    </location>
</feature>
<evidence type="ECO:0000256" key="4">
    <source>
        <dbReference type="SAM" id="MobiDB-lite"/>
    </source>
</evidence>
<feature type="transmembrane region" description="Helical" evidence="5">
    <location>
        <begin position="1903"/>
        <end position="1923"/>
    </location>
</feature>
<evidence type="ECO:0000256" key="3">
    <source>
        <dbReference type="PROSITE-ProRule" id="PRU00023"/>
    </source>
</evidence>
<gene>
    <name evidence="6" type="ORF">cand_016580</name>
</gene>
<feature type="compositionally biased region" description="Polar residues" evidence="4">
    <location>
        <begin position="1643"/>
        <end position="1665"/>
    </location>
</feature>
<dbReference type="OrthoDB" id="341259at2759"/>
<dbReference type="RefSeq" id="XP_067069344.1">
    <property type="nucleotide sequence ID" value="XM_067211892.1"/>
</dbReference>
<feature type="repeat" description="ANK" evidence="3">
    <location>
        <begin position="467"/>
        <end position="499"/>
    </location>
</feature>
<feature type="repeat" description="ANK" evidence="3">
    <location>
        <begin position="433"/>
        <end position="465"/>
    </location>
</feature>
<keyword evidence="2 3" id="KW-0040">ANK repeat</keyword>
<evidence type="ECO:0000313" key="7">
    <source>
        <dbReference type="Proteomes" id="UP000186804"/>
    </source>
</evidence>
<comment type="caution">
    <text evidence="6">The sequence shown here is derived from an EMBL/GenBank/DDBJ whole genome shotgun (WGS) entry which is preliminary data.</text>
</comment>
<dbReference type="SMART" id="SM00248">
    <property type="entry name" value="ANK"/>
    <property type="match status" value="5"/>
</dbReference>
<accession>A0A1J4MTC9</accession>